<dbReference type="GO" id="GO:0005254">
    <property type="term" value="F:chloride channel activity"/>
    <property type="evidence" value="ECO:0007669"/>
    <property type="project" value="TreeGrafter"/>
</dbReference>
<evidence type="ECO:0000256" key="5">
    <source>
        <dbReference type="ARBA" id="ARBA00023136"/>
    </source>
</evidence>
<protein>
    <recommendedName>
        <fullName evidence="6">Anoctamin</fullName>
    </recommendedName>
</protein>
<feature type="domain" description="Anoctamin transmembrane" evidence="7">
    <location>
        <begin position="1"/>
        <end position="455"/>
    </location>
</feature>
<feature type="transmembrane region" description="Helical" evidence="6">
    <location>
        <begin position="147"/>
        <end position="167"/>
    </location>
</feature>
<organism evidence="8 9">
    <name type="scientific">Upupa epops</name>
    <name type="common">Eurasian hoopoe</name>
    <dbReference type="NCBI Taxonomy" id="57439"/>
    <lineage>
        <taxon>Eukaryota</taxon>
        <taxon>Metazoa</taxon>
        <taxon>Chordata</taxon>
        <taxon>Craniata</taxon>
        <taxon>Vertebrata</taxon>
        <taxon>Euteleostomi</taxon>
        <taxon>Archelosauria</taxon>
        <taxon>Archosauria</taxon>
        <taxon>Dinosauria</taxon>
        <taxon>Saurischia</taxon>
        <taxon>Theropoda</taxon>
        <taxon>Coelurosauria</taxon>
        <taxon>Aves</taxon>
        <taxon>Neognathae</taxon>
        <taxon>Neoaves</taxon>
        <taxon>Telluraves</taxon>
        <taxon>Coraciimorphae</taxon>
        <taxon>Bucerotiformes</taxon>
        <taxon>Upupidae</taxon>
        <taxon>Upupa</taxon>
    </lineage>
</organism>
<evidence type="ECO:0000259" key="7">
    <source>
        <dbReference type="Pfam" id="PF04547"/>
    </source>
</evidence>
<dbReference type="PANTHER" id="PTHR12308:SF37">
    <property type="entry name" value="ANOCTAMIN-9"/>
    <property type="match status" value="1"/>
</dbReference>
<dbReference type="GO" id="GO:0005886">
    <property type="term" value="C:plasma membrane"/>
    <property type="evidence" value="ECO:0007669"/>
    <property type="project" value="TreeGrafter"/>
</dbReference>
<comment type="similarity">
    <text evidence="2 6">Belongs to the anoctamin family.</text>
</comment>
<evidence type="ECO:0000256" key="2">
    <source>
        <dbReference type="ARBA" id="ARBA00009671"/>
    </source>
</evidence>
<comment type="caution">
    <text evidence="8">The sequence shown here is derived from an EMBL/GenBank/DDBJ whole genome shotgun (WGS) entry which is preliminary data.</text>
</comment>
<dbReference type="OrthoDB" id="296386at2759"/>
<feature type="transmembrane region" description="Helical" evidence="6">
    <location>
        <begin position="320"/>
        <end position="343"/>
    </location>
</feature>
<comment type="subcellular location">
    <subcellularLocation>
        <location evidence="1 6">Membrane</location>
        <topology evidence="1 6">Multi-pass membrane protein</topology>
    </subcellularLocation>
</comment>
<keyword evidence="4 6" id="KW-1133">Transmembrane helix</keyword>
<evidence type="ECO:0000256" key="6">
    <source>
        <dbReference type="RuleBase" id="RU280814"/>
    </source>
</evidence>
<evidence type="ECO:0000256" key="3">
    <source>
        <dbReference type="ARBA" id="ARBA00022692"/>
    </source>
</evidence>
<dbReference type="Proteomes" id="UP000544127">
    <property type="component" value="Unassembled WGS sequence"/>
</dbReference>
<feature type="non-terminal residue" evidence="8">
    <location>
        <position position="1"/>
    </location>
</feature>
<evidence type="ECO:0000313" key="8">
    <source>
        <dbReference type="EMBL" id="NWU98693.1"/>
    </source>
</evidence>
<dbReference type="InterPro" id="IPR007632">
    <property type="entry name" value="Anoctamin"/>
</dbReference>
<dbReference type="EMBL" id="VZRI01010747">
    <property type="protein sequence ID" value="NWU98693.1"/>
    <property type="molecule type" value="Genomic_DNA"/>
</dbReference>
<keyword evidence="9" id="KW-1185">Reference proteome</keyword>
<feature type="non-terminal residue" evidence="8">
    <location>
        <position position="465"/>
    </location>
</feature>
<gene>
    <name evidence="8" type="primary">Ano9</name>
    <name evidence="8" type="ORF">UPUEPO_R11244</name>
</gene>
<feature type="transmembrane region" description="Helical" evidence="6">
    <location>
        <begin position="268"/>
        <end position="290"/>
    </location>
</feature>
<dbReference type="AlphaFoldDB" id="A0A7K6B8S1"/>
<name>A0A7K6B8S1_UPUEP</name>
<feature type="transmembrane region" description="Helical" evidence="6">
    <location>
        <begin position="55"/>
        <end position="77"/>
    </location>
</feature>
<keyword evidence="5 6" id="KW-0472">Membrane</keyword>
<sequence>ATVFLELWKRKRAAVVSEWDLYTWDQDEEELSLQLIKDPQHSPQLYEHSYVRSTAVLLLALLMVVVLIGITHALVIYRVVATAVLTQSGVELLSRHANLAAVVTGAVLHYLTILIMSRVNKRAALFLCDLEKPRTPNLRENNFTVKFFIFQFLTHFSSLIYVAFFLGRRQGTAPLSSPAPSQCHPSGCITDLFIQMAIIMSLKQTISSIMEYLIPWVKHKKRERRQRLQERGLLAEEPEDPCKEHWLSNYELNKVNKFSLFKEFLEMVIQYSFTTIFVAAFPLAPLLAFLNNVVETHLDAFKMARLQQRMVPRKAKDIGIWLQILEAIGILAVIGNGLVIAITSDFIPMQVYKYAYSPCRLLNSTGLDCLTGYVNHSLSVFHTRDFELHTKLLDMGNITECRGWGSRRSPPSGPDRLPTVAGSLCAPQHVALCVKLVAAWYIPDIPQFVKNRVLRSKHRRLQEKL</sequence>
<evidence type="ECO:0000256" key="1">
    <source>
        <dbReference type="ARBA" id="ARBA00004141"/>
    </source>
</evidence>
<dbReference type="Pfam" id="PF04547">
    <property type="entry name" value="Anoctamin"/>
    <property type="match status" value="1"/>
</dbReference>
<accession>A0A7K6B8S1</accession>
<keyword evidence="3 6" id="KW-0812">Transmembrane</keyword>
<evidence type="ECO:0000313" key="9">
    <source>
        <dbReference type="Proteomes" id="UP000544127"/>
    </source>
</evidence>
<comment type="caution">
    <text evidence="6">Lacks conserved residue(s) required for the propagation of feature annotation.</text>
</comment>
<proteinExistence type="inferred from homology"/>
<dbReference type="InterPro" id="IPR049452">
    <property type="entry name" value="Anoctamin_TM"/>
</dbReference>
<dbReference type="PANTHER" id="PTHR12308">
    <property type="entry name" value="ANOCTAMIN"/>
    <property type="match status" value="1"/>
</dbReference>
<reference evidence="8 9" key="1">
    <citation type="submission" date="2019-09" db="EMBL/GenBank/DDBJ databases">
        <title>Bird 10,000 Genomes (B10K) Project - Family phase.</title>
        <authorList>
            <person name="Zhang G."/>
        </authorList>
    </citation>
    <scope>NUCLEOTIDE SEQUENCE [LARGE SCALE GENOMIC DNA]</scope>
    <source>
        <strain evidence="8">B10K-DU-012-37</strain>
    </source>
</reference>
<feature type="transmembrane region" description="Helical" evidence="6">
    <location>
        <begin position="97"/>
        <end position="116"/>
    </location>
</feature>
<evidence type="ECO:0000256" key="4">
    <source>
        <dbReference type="ARBA" id="ARBA00022989"/>
    </source>
</evidence>